<dbReference type="Proteomes" id="UP001443914">
    <property type="component" value="Unassembled WGS sequence"/>
</dbReference>
<keyword evidence="3" id="KW-1185">Reference proteome</keyword>
<evidence type="ECO:0000313" key="2">
    <source>
        <dbReference type="EMBL" id="KAK9725589.1"/>
    </source>
</evidence>
<name>A0AAW1KZK1_SAPOF</name>
<organism evidence="2 3">
    <name type="scientific">Saponaria officinalis</name>
    <name type="common">Common soapwort</name>
    <name type="synonym">Lychnis saponaria</name>
    <dbReference type="NCBI Taxonomy" id="3572"/>
    <lineage>
        <taxon>Eukaryota</taxon>
        <taxon>Viridiplantae</taxon>
        <taxon>Streptophyta</taxon>
        <taxon>Embryophyta</taxon>
        <taxon>Tracheophyta</taxon>
        <taxon>Spermatophyta</taxon>
        <taxon>Magnoliopsida</taxon>
        <taxon>eudicotyledons</taxon>
        <taxon>Gunneridae</taxon>
        <taxon>Pentapetalae</taxon>
        <taxon>Caryophyllales</taxon>
        <taxon>Caryophyllaceae</taxon>
        <taxon>Caryophylleae</taxon>
        <taxon>Saponaria</taxon>
    </lineage>
</organism>
<dbReference type="InterPro" id="IPR053168">
    <property type="entry name" value="Glutamic_endopeptidase"/>
</dbReference>
<sequence>MRQLSSLQTKYGDIYDCVDFYDHKFYPEMRPNFIPNITSTTRNNLETSKLYVFENGGCPSGTVPIRRLSEEDWSRAAYFSKIKTNGVRNSTNEQLGPPGTHNSKYAIVQTKSGPNPLNYYGVGAYLSVWNPQVKENQYSASQITIQNGPDSLQVGWMVNPTMYKEGRTHMFIHTNTGGIHCYNTYCPGFVIVRSDLPPDVVIRGYTERGKIAKLVNFFIYRETISGNWWLLATENNIPIGFWPNNIFTMLNKYGTYISCGGETYSPLDQPSGFPPMGSGAYPVNILEQDAFATNFETADDKLKVINVDGTEKFMDTKKYIVHDLGIIQGSFGHVLFFGGYGG</sequence>
<dbReference type="InterPro" id="IPR004314">
    <property type="entry name" value="Neprosin"/>
</dbReference>
<proteinExistence type="predicted"/>
<dbReference type="Pfam" id="PF03080">
    <property type="entry name" value="Neprosin"/>
    <property type="match status" value="1"/>
</dbReference>
<gene>
    <name evidence="2" type="ORF">RND81_05G155400</name>
</gene>
<dbReference type="InterPro" id="IPR025521">
    <property type="entry name" value="Neprosin_propep"/>
</dbReference>
<dbReference type="Pfam" id="PF14365">
    <property type="entry name" value="Neprosin_AP"/>
    <property type="match status" value="1"/>
</dbReference>
<protein>
    <recommendedName>
        <fullName evidence="1">Neprosin PEP catalytic domain-containing protein</fullName>
    </recommendedName>
</protein>
<dbReference type="EMBL" id="JBDFQZ010000005">
    <property type="protein sequence ID" value="KAK9725589.1"/>
    <property type="molecule type" value="Genomic_DNA"/>
</dbReference>
<dbReference type="PANTHER" id="PTHR31589:SF223">
    <property type="entry name" value="PROTEIN, PUTATIVE (DUF239)-RELATED"/>
    <property type="match status" value="1"/>
</dbReference>
<reference evidence="2" key="1">
    <citation type="submission" date="2024-03" db="EMBL/GenBank/DDBJ databases">
        <title>WGS assembly of Saponaria officinalis var. Norfolk2.</title>
        <authorList>
            <person name="Jenkins J."/>
            <person name="Shu S."/>
            <person name="Grimwood J."/>
            <person name="Barry K."/>
            <person name="Goodstein D."/>
            <person name="Schmutz J."/>
            <person name="Leebens-Mack J."/>
            <person name="Osbourn A."/>
        </authorList>
    </citation>
    <scope>NUCLEOTIDE SEQUENCE [LARGE SCALE GENOMIC DNA]</scope>
    <source>
        <strain evidence="2">JIC</strain>
    </source>
</reference>
<accession>A0AAW1KZK1</accession>
<dbReference type="PROSITE" id="PS52045">
    <property type="entry name" value="NEPROSIN_PEP_CD"/>
    <property type="match status" value="1"/>
</dbReference>
<feature type="domain" description="Neprosin PEP catalytic" evidence="1">
    <location>
        <begin position="98"/>
        <end position="342"/>
    </location>
</feature>
<dbReference type="PANTHER" id="PTHR31589">
    <property type="entry name" value="PROTEIN, PUTATIVE (DUF239)-RELATED-RELATED"/>
    <property type="match status" value="1"/>
</dbReference>
<evidence type="ECO:0000259" key="1">
    <source>
        <dbReference type="PROSITE" id="PS52045"/>
    </source>
</evidence>
<dbReference type="AlphaFoldDB" id="A0AAW1KZK1"/>
<evidence type="ECO:0000313" key="3">
    <source>
        <dbReference type="Proteomes" id="UP001443914"/>
    </source>
</evidence>
<comment type="caution">
    <text evidence="2">The sequence shown here is derived from an EMBL/GenBank/DDBJ whole genome shotgun (WGS) entry which is preliminary data.</text>
</comment>